<gene>
    <name evidence="2" type="ORF">DFR60_13143</name>
</gene>
<sequence>MVTYDRQEVGKRLACRRREMGLTGEEMGRQIGKKGKYYRDIENGRCGMSVETLMLLAEKMGLSLDYLIYGIADDEKMGEPKLIVNMLSHCDRRVREGAVNLLKVYLESVLK</sequence>
<comment type="caution">
    <text evidence="2">The sequence shown here is derived from an EMBL/GenBank/DDBJ whole genome shotgun (WGS) entry which is preliminary data.</text>
</comment>
<name>A0A2V3Y854_9FIRM</name>
<reference evidence="2 3" key="1">
    <citation type="submission" date="2018-05" db="EMBL/GenBank/DDBJ databases">
        <title>Genomic Encyclopedia of Type Strains, Phase IV (KMG-IV): sequencing the most valuable type-strain genomes for metagenomic binning, comparative biology and taxonomic classification.</title>
        <authorList>
            <person name="Goeker M."/>
        </authorList>
    </citation>
    <scope>NUCLEOTIDE SEQUENCE [LARGE SCALE GENOMIC DNA]</scope>
    <source>
        <strain evidence="2 3">DSM 24995</strain>
    </source>
</reference>
<organism evidence="2 3">
    <name type="scientific">Hungatella effluvii</name>
    <dbReference type="NCBI Taxonomy" id="1096246"/>
    <lineage>
        <taxon>Bacteria</taxon>
        <taxon>Bacillati</taxon>
        <taxon>Bacillota</taxon>
        <taxon>Clostridia</taxon>
        <taxon>Lachnospirales</taxon>
        <taxon>Lachnospiraceae</taxon>
        <taxon>Hungatella</taxon>
    </lineage>
</organism>
<keyword evidence="3" id="KW-1185">Reference proteome</keyword>
<dbReference type="SMART" id="SM00530">
    <property type="entry name" value="HTH_XRE"/>
    <property type="match status" value="1"/>
</dbReference>
<dbReference type="GO" id="GO:0003677">
    <property type="term" value="F:DNA binding"/>
    <property type="evidence" value="ECO:0007669"/>
    <property type="project" value="InterPro"/>
</dbReference>
<evidence type="ECO:0000259" key="1">
    <source>
        <dbReference type="PROSITE" id="PS50943"/>
    </source>
</evidence>
<proteinExistence type="predicted"/>
<evidence type="ECO:0000313" key="3">
    <source>
        <dbReference type="Proteomes" id="UP000248057"/>
    </source>
</evidence>
<dbReference type="Proteomes" id="UP000248057">
    <property type="component" value="Unassembled WGS sequence"/>
</dbReference>
<dbReference type="Pfam" id="PF01381">
    <property type="entry name" value="HTH_3"/>
    <property type="match status" value="1"/>
</dbReference>
<dbReference type="GeneID" id="86065070"/>
<protein>
    <submittedName>
        <fullName evidence="2">Transcriptional regulator with XRE-family HTH domain</fullName>
    </submittedName>
</protein>
<dbReference type="InterPro" id="IPR001387">
    <property type="entry name" value="Cro/C1-type_HTH"/>
</dbReference>
<dbReference type="Gene3D" id="1.10.260.40">
    <property type="entry name" value="lambda repressor-like DNA-binding domains"/>
    <property type="match status" value="1"/>
</dbReference>
<dbReference type="CDD" id="cd00093">
    <property type="entry name" value="HTH_XRE"/>
    <property type="match status" value="1"/>
</dbReference>
<dbReference type="PROSITE" id="PS50943">
    <property type="entry name" value="HTH_CROC1"/>
    <property type="match status" value="1"/>
</dbReference>
<accession>A0A2V3Y854</accession>
<dbReference type="AlphaFoldDB" id="A0A2V3Y854"/>
<feature type="domain" description="HTH cro/C1-type" evidence="1">
    <location>
        <begin position="17"/>
        <end position="67"/>
    </location>
</feature>
<dbReference type="RefSeq" id="WP_110326780.1">
    <property type="nucleotide sequence ID" value="NZ_QJKD01000031.1"/>
</dbReference>
<dbReference type="InterPro" id="IPR010982">
    <property type="entry name" value="Lambda_DNA-bd_dom_sf"/>
</dbReference>
<dbReference type="EMBL" id="QJKD01000031">
    <property type="protein sequence ID" value="PXX43527.1"/>
    <property type="molecule type" value="Genomic_DNA"/>
</dbReference>
<dbReference type="SUPFAM" id="SSF47413">
    <property type="entry name" value="lambda repressor-like DNA-binding domains"/>
    <property type="match status" value="1"/>
</dbReference>
<evidence type="ECO:0000313" key="2">
    <source>
        <dbReference type="EMBL" id="PXX43527.1"/>
    </source>
</evidence>